<sequence>MDLSGPAAGLVEDAMVLAIRLGGLPLALGLTGSFALIDLDREEGSLRLHPLVRDAHRDRDRDEQTRSALTSLACAQLKQAAESDALGFAGRPRRLAEMERTPPARHRPHEGTLHRRSRSRRTRTPHRHPDRSPAHR</sequence>
<dbReference type="Proteomes" id="UP001501237">
    <property type="component" value="Unassembled WGS sequence"/>
</dbReference>
<keyword evidence="2" id="KW-0812">Transmembrane</keyword>
<keyword evidence="4" id="KW-1185">Reference proteome</keyword>
<evidence type="ECO:0000313" key="4">
    <source>
        <dbReference type="Proteomes" id="UP001501237"/>
    </source>
</evidence>
<keyword evidence="2" id="KW-0472">Membrane</keyword>
<feature type="transmembrane region" description="Helical" evidence="2">
    <location>
        <begin position="15"/>
        <end position="37"/>
    </location>
</feature>
<reference evidence="4" key="1">
    <citation type="journal article" date="2019" name="Int. J. Syst. Evol. Microbiol.">
        <title>The Global Catalogue of Microorganisms (GCM) 10K type strain sequencing project: providing services to taxonomists for standard genome sequencing and annotation.</title>
        <authorList>
            <consortium name="The Broad Institute Genomics Platform"/>
            <consortium name="The Broad Institute Genome Sequencing Center for Infectious Disease"/>
            <person name="Wu L."/>
            <person name="Ma J."/>
        </authorList>
    </citation>
    <scope>NUCLEOTIDE SEQUENCE [LARGE SCALE GENOMIC DNA]</scope>
    <source>
        <strain evidence="4">JCM 9377</strain>
    </source>
</reference>
<comment type="caution">
    <text evidence="3">The sequence shown here is derived from an EMBL/GenBank/DDBJ whole genome shotgun (WGS) entry which is preliminary data.</text>
</comment>
<protein>
    <submittedName>
        <fullName evidence="3">Uncharacterized protein</fullName>
    </submittedName>
</protein>
<gene>
    <name evidence="3" type="ORF">GCM10010468_33820</name>
</gene>
<keyword evidence="2" id="KW-1133">Transmembrane helix</keyword>
<organism evidence="3 4">
    <name type="scientific">Actinocorallia longicatena</name>
    <dbReference type="NCBI Taxonomy" id="111803"/>
    <lineage>
        <taxon>Bacteria</taxon>
        <taxon>Bacillati</taxon>
        <taxon>Actinomycetota</taxon>
        <taxon>Actinomycetes</taxon>
        <taxon>Streptosporangiales</taxon>
        <taxon>Thermomonosporaceae</taxon>
        <taxon>Actinocorallia</taxon>
    </lineage>
</organism>
<feature type="compositionally biased region" description="Basic residues" evidence="1">
    <location>
        <begin position="103"/>
        <end position="129"/>
    </location>
</feature>
<evidence type="ECO:0000256" key="2">
    <source>
        <dbReference type="SAM" id="Phobius"/>
    </source>
</evidence>
<proteinExistence type="predicted"/>
<evidence type="ECO:0000313" key="3">
    <source>
        <dbReference type="EMBL" id="GAA3213637.1"/>
    </source>
</evidence>
<dbReference type="EMBL" id="BAAAUV010000007">
    <property type="protein sequence ID" value="GAA3213637.1"/>
    <property type="molecule type" value="Genomic_DNA"/>
</dbReference>
<name>A0ABP6QA59_9ACTN</name>
<accession>A0ABP6QA59</accession>
<evidence type="ECO:0000256" key="1">
    <source>
        <dbReference type="SAM" id="MobiDB-lite"/>
    </source>
</evidence>
<feature type="region of interest" description="Disordered" evidence="1">
    <location>
        <begin position="83"/>
        <end position="136"/>
    </location>
</feature>